<dbReference type="HOGENOM" id="CLU_007337_0_2_1"/>
<protein>
    <recommendedName>
        <fullName evidence="4">Transposase family Tnp2 protein</fullName>
    </recommendedName>
</protein>
<dbReference type="EMBL" id="CCBP010000586">
    <property type="protein sequence ID" value="CDO77978.1"/>
    <property type="molecule type" value="Genomic_DNA"/>
</dbReference>
<feature type="compositionally biased region" description="Acidic residues" evidence="1">
    <location>
        <begin position="106"/>
        <end position="115"/>
    </location>
</feature>
<feature type="region of interest" description="Disordered" evidence="1">
    <location>
        <begin position="76"/>
        <end position="128"/>
    </location>
</feature>
<name>A0A060SZJ1_PYCCI</name>
<evidence type="ECO:0000313" key="3">
    <source>
        <dbReference type="Proteomes" id="UP000029665"/>
    </source>
</evidence>
<evidence type="ECO:0008006" key="4">
    <source>
        <dbReference type="Google" id="ProtNLM"/>
    </source>
</evidence>
<dbReference type="InterPro" id="IPR004242">
    <property type="entry name" value="Transposase_21"/>
</dbReference>
<dbReference type="STRING" id="5643.A0A060SZJ1"/>
<dbReference type="Proteomes" id="UP000029665">
    <property type="component" value="Unassembled WGS sequence"/>
</dbReference>
<comment type="caution">
    <text evidence="2">The sequence shown here is derived from an EMBL/GenBank/DDBJ whole genome shotgun (WGS) entry which is preliminary data.</text>
</comment>
<gene>
    <name evidence="2" type="ORF">BN946_scf184670.g2</name>
</gene>
<dbReference type="OrthoDB" id="2669721at2759"/>
<organism evidence="2 3">
    <name type="scientific">Pycnoporus cinnabarinus</name>
    <name type="common">Cinnabar-red polypore</name>
    <name type="synonym">Trametes cinnabarina</name>
    <dbReference type="NCBI Taxonomy" id="5643"/>
    <lineage>
        <taxon>Eukaryota</taxon>
        <taxon>Fungi</taxon>
        <taxon>Dikarya</taxon>
        <taxon>Basidiomycota</taxon>
        <taxon>Agaricomycotina</taxon>
        <taxon>Agaricomycetes</taxon>
        <taxon>Polyporales</taxon>
        <taxon>Polyporaceae</taxon>
        <taxon>Trametes</taxon>
    </lineage>
</organism>
<dbReference type="AlphaFoldDB" id="A0A060SZJ1"/>
<feature type="compositionally biased region" description="Polar residues" evidence="1">
    <location>
        <begin position="84"/>
        <end position="95"/>
    </location>
</feature>
<evidence type="ECO:0000256" key="1">
    <source>
        <dbReference type="SAM" id="MobiDB-lite"/>
    </source>
</evidence>
<accession>A0A060SZJ1</accession>
<sequence>MATSSTRQPGRLTKPDGTVVWLCNCAGPCQGVWRELKTKKQFSRHAAHRVTPAHFLHGSAPPSASPALLPYHHQAAVPGRRPPATSSHSIGSQLPSEDAADKDMPDLVDDNEDEPREGGGGPPGLGDRRITQMQQVSSTSSSTAVHLQEDLLDILRDVEALLEHQGTEDVEPPAAPPTAVPVVQADAPAEPPLEPEYGYSEDVDVPTSARRREVHESLQFVRELRDATLDASAINEETIHRLREPLHALPEGTPFERAGLRMYLARGDASQDNYNDNRAAILELHPDDNIPSYDQIRCKVADLTGIHALQTAMCVNSCIAYTGPFADLRECPHCQEPRYDSASLDRGSPVPRRTFHTFPVGPQIQAMWLSSENARLMHHRGVRTQEILVAAQLDPSSLTTGTFDDIYKGLDYLREVEAGRIKDEDTVLMFSLDGAQLYASKTSDCWFFIWVLLDLPPGSRYKKRYVLPGGVIGGPNKPKNVDSFLFPALHHLAALQREGLRIWDASTARELLIYPYLLLATADGPGMAYLSGLVGHQGGRGCRLYCGFPSRLKPGANTYYPAASRPDDPEYNSSGSLHANVSPRAYAQVTSACVRPHYLRNLRTVIESRSGAAYQRNRLETGIAKPSIFAGLPRVLPLPACFGADLMHLITLNLTDLVISLLRGTITCDPTDDKATWDWAVLANRETWRAHGKLVEESTRYLPGSFDRPPRNPAEKISSGYKAWEFLLYVYGLLPAFLRGVQAFWYYQNLCKLVSGVRIVLQHTIMAGRLSQAFRHLLDFVEEYELLYYARRADRLHFVRQSVHATIHLATEVIRLGPGSLYTQWTLENYIGNITREIKQHVTPYANVSERALRRCQVNATIAMFPSLAPPETSSTVLLTDLGEGYALLHPKDRTPIALSDPPEDLALRTYLRAHSGVEIEAPVLRVTRWGWLQIPTGQIARTAWKEVAMEQRGKRPRRSRMVKLRDGRLAEVCYFFVGSALDNVFSLAMISLFSAPDQDILRDSLGVVCACSYEGTSSREVIDVKDIVAVVAMVPLPMTRDEEQAPHAADRYAKRFFLVENPGLEIAYLSGSTESDEPDTADA</sequence>
<reference evidence="2" key="1">
    <citation type="submission" date="2014-01" db="EMBL/GenBank/DDBJ databases">
        <title>The genome of the white-rot fungus Pycnoporus cinnabarinus: a basidiomycete model with a versatile arsenal for lignocellulosic biomass breakdown.</title>
        <authorList>
            <person name="Levasseur A."/>
            <person name="Lomascolo A."/>
            <person name="Ruiz-Duenas F.J."/>
            <person name="Uzan E."/>
            <person name="Piumi F."/>
            <person name="Kues U."/>
            <person name="Ram A.F.J."/>
            <person name="Murat C."/>
            <person name="Haon M."/>
            <person name="Benoit I."/>
            <person name="Arfi Y."/>
            <person name="Chevret D."/>
            <person name="Drula E."/>
            <person name="Kwon M.J."/>
            <person name="Gouret P."/>
            <person name="Lesage-Meessen L."/>
            <person name="Lombard V."/>
            <person name="Mariette J."/>
            <person name="Noirot C."/>
            <person name="Park J."/>
            <person name="Patyshakuliyeva A."/>
            <person name="Wieneger R.A.B."/>
            <person name="Wosten H.A.B."/>
            <person name="Martin F."/>
            <person name="Coutinho P.M."/>
            <person name="de Vries R."/>
            <person name="Martinez A.T."/>
            <person name="Klopp C."/>
            <person name="Pontarotti P."/>
            <person name="Henrissat B."/>
            <person name="Record E."/>
        </authorList>
    </citation>
    <scope>NUCLEOTIDE SEQUENCE [LARGE SCALE GENOMIC DNA]</scope>
    <source>
        <strain evidence="2">BRFM137</strain>
    </source>
</reference>
<proteinExistence type="predicted"/>
<keyword evidence="3" id="KW-1185">Reference proteome</keyword>
<evidence type="ECO:0000313" key="2">
    <source>
        <dbReference type="EMBL" id="CDO77978.1"/>
    </source>
</evidence>
<dbReference type="Pfam" id="PF02992">
    <property type="entry name" value="Transposase_21"/>
    <property type="match status" value="1"/>
</dbReference>
<dbReference type="OMA" id="HQGGRGC"/>